<dbReference type="NCBIfam" id="TIGR01167">
    <property type="entry name" value="LPXTG_anchor"/>
    <property type="match status" value="1"/>
</dbReference>
<comment type="caution">
    <text evidence="6">The sequence shown here is derived from an EMBL/GenBank/DDBJ whole genome shotgun (WGS) entry which is preliminary data.</text>
</comment>
<feature type="chain" id="PRO_5042839008" evidence="4">
    <location>
        <begin position="27"/>
        <end position="1397"/>
    </location>
</feature>
<dbReference type="PANTHER" id="PTHR46928:SF1">
    <property type="entry name" value="MESENCHYME-SPECIFIC CELL SURFACE GLYCOPROTEIN"/>
    <property type="match status" value="1"/>
</dbReference>
<dbReference type="Pfam" id="PF16656">
    <property type="entry name" value="Pur_ac_phosph_N"/>
    <property type="match status" value="1"/>
</dbReference>
<dbReference type="Pfam" id="PF00932">
    <property type="entry name" value="LTD"/>
    <property type="match status" value="1"/>
</dbReference>
<feature type="signal peptide" evidence="4">
    <location>
        <begin position="1"/>
        <end position="26"/>
    </location>
</feature>
<dbReference type="EMBL" id="JASGBQ010000021">
    <property type="protein sequence ID" value="MDI9242924.1"/>
    <property type="molecule type" value="Genomic_DNA"/>
</dbReference>
<dbReference type="Pfam" id="PF22494">
    <property type="entry name" value="choice_anch_I"/>
    <property type="match status" value="1"/>
</dbReference>
<evidence type="ECO:0000256" key="2">
    <source>
        <dbReference type="SAM" id="MobiDB-lite"/>
    </source>
</evidence>
<keyword evidence="1 4" id="KW-0732">Signal</keyword>
<dbReference type="Gene3D" id="3.60.21.10">
    <property type="match status" value="1"/>
</dbReference>
<dbReference type="InterPro" id="IPR011044">
    <property type="entry name" value="Quino_amine_DH_bsu"/>
</dbReference>
<protein>
    <submittedName>
        <fullName evidence="6">Choice-of-anchor I family protein</fullName>
    </submittedName>
</protein>
<dbReference type="InterPro" id="IPR052956">
    <property type="entry name" value="Mesenchyme-surface_protein"/>
</dbReference>
<evidence type="ECO:0000313" key="7">
    <source>
        <dbReference type="Proteomes" id="UP001300383"/>
    </source>
</evidence>
<evidence type="ECO:0000256" key="4">
    <source>
        <dbReference type="SAM" id="SignalP"/>
    </source>
</evidence>
<reference evidence="6 7" key="1">
    <citation type="submission" date="2023-05" db="EMBL/GenBank/DDBJ databases">
        <title>[ruminococcus] sp. nov., isolated from a pig farm feces dump.</title>
        <authorList>
            <person name="Chang Y.-H."/>
        </authorList>
    </citation>
    <scope>NUCLEOTIDE SEQUENCE [LARGE SCALE GENOMIC DNA]</scope>
    <source>
        <strain evidence="6 7">YH-rum2234</strain>
    </source>
</reference>
<dbReference type="Pfam" id="PF00149">
    <property type="entry name" value="Metallophos"/>
    <property type="match status" value="1"/>
</dbReference>
<feature type="domain" description="LTD" evidence="5">
    <location>
        <begin position="607"/>
        <end position="731"/>
    </location>
</feature>
<dbReference type="SUPFAM" id="SSF50969">
    <property type="entry name" value="YVTN repeat-like/Quinoprotein amine dehydrogenase"/>
    <property type="match status" value="1"/>
</dbReference>
<feature type="compositionally biased region" description="Acidic residues" evidence="2">
    <location>
        <begin position="1309"/>
        <end position="1322"/>
    </location>
</feature>
<evidence type="ECO:0000256" key="1">
    <source>
        <dbReference type="ARBA" id="ARBA00022729"/>
    </source>
</evidence>
<keyword evidence="3" id="KW-0472">Membrane</keyword>
<organism evidence="6 7">
    <name type="scientific">Fusibacillus kribbianus</name>
    <dbReference type="NCBI Taxonomy" id="3044208"/>
    <lineage>
        <taxon>Bacteria</taxon>
        <taxon>Bacillati</taxon>
        <taxon>Bacillota</taxon>
        <taxon>Clostridia</taxon>
        <taxon>Lachnospirales</taxon>
        <taxon>Lachnospiraceae</taxon>
        <taxon>Fusibacillus</taxon>
    </lineage>
</organism>
<feature type="transmembrane region" description="Helical" evidence="3">
    <location>
        <begin position="1369"/>
        <end position="1390"/>
    </location>
</feature>
<dbReference type="Gene3D" id="2.60.120.260">
    <property type="entry name" value="Galactose-binding domain-like"/>
    <property type="match status" value="1"/>
</dbReference>
<dbReference type="RefSeq" id="WP_283231358.1">
    <property type="nucleotide sequence ID" value="NZ_JASGBQ010000021.1"/>
</dbReference>
<dbReference type="InterPro" id="IPR008979">
    <property type="entry name" value="Galactose-bd-like_sf"/>
</dbReference>
<evidence type="ECO:0000313" key="6">
    <source>
        <dbReference type="EMBL" id="MDI9242924.1"/>
    </source>
</evidence>
<dbReference type="InterPro" id="IPR001322">
    <property type="entry name" value="Lamin_tail_dom"/>
</dbReference>
<keyword evidence="3" id="KW-0812">Transmembrane</keyword>
<dbReference type="SUPFAM" id="SSF49363">
    <property type="entry name" value="Purple acid phosphatase, N-terminal domain"/>
    <property type="match status" value="1"/>
</dbReference>
<dbReference type="PANTHER" id="PTHR46928">
    <property type="entry name" value="MESENCHYME-SPECIFIC CELL SURFACE GLYCOPROTEIN"/>
    <property type="match status" value="1"/>
</dbReference>
<dbReference type="GO" id="GO:0046872">
    <property type="term" value="F:metal ion binding"/>
    <property type="evidence" value="ECO:0007669"/>
    <property type="project" value="InterPro"/>
</dbReference>
<dbReference type="InterPro" id="IPR036415">
    <property type="entry name" value="Lamin_tail_dom_sf"/>
</dbReference>
<dbReference type="PROSITE" id="PS51841">
    <property type="entry name" value="LTD"/>
    <property type="match status" value="1"/>
</dbReference>
<dbReference type="Proteomes" id="UP001300383">
    <property type="component" value="Unassembled WGS sequence"/>
</dbReference>
<keyword evidence="3" id="KW-1133">Transmembrane helix</keyword>
<dbReference type="SUPFAM" id="SSF49785">
    <property type="entry name" value="Galactose-binding domain-like"/>
    <property type="match status" value="1"/>
</dbReference>
<gene>
    <name evidence="6" type="ORF">QJ036_10650</name>
</gene>
<name>A0AAP4BAX5_9FIRM</name>
<feature type="region of interest" description="Disordered" evidence="2">
    <location>
        <begin position="1306"/>
        <end position="1367"/>
    </location>
</feature>
<accession>A0AAP4BAX5</accession>
<dbReference type="NCBIfam" id="NF038117">
    <property type="entry name" value="choice_anch_I"/>
    <property type="match status" value="1"/>
</dbReference>
<dbReference type="Gene3D" id="2.60.40.380">
    <property type="entry name" value="Purple acid phosphatase-like, N-terminal"/>
    <property type="match status" value="1"/>
</dbReference>
<dbReference type="SUPFAM" id="SSF56300">
    <property type="entry name" value="Metallo-dependent phosphatases"/>
    <property type="match status" value="1"/>
</dbReference>
<dbReference type="InterPro" id="IPR004843">
    <property type="entry name" value="Calcineurin-like_PHP"/>
</dbReference>
<keyword evidence="7" id="KW-1185">Reference proteome</keyword>
<proteinExistence type="predicted"/>
<evidence type="ECO:0000256" key="3">
    <source>
        <dbReference type="SAM" id="Phobius"/>
    </source>
</evidence>
<dbReference type="InterPro" id="IPR015914">
    <property type="entry name" value="PAPs_N"/>
</dbReference>
<sequence>MKKLKKCLAAFLAMTLVLSGFLGAPASRLEANAQGEGEELINLNTVWKYLDNNSDPAGTGERTSWTLEGYDDSTWKTNGSTVARFGAKNGAIADLGNNNIPTVLLNQYISGTSDIPAFFFRTSFTLDSIPENMELAGTLKYDDAVIVYLNGTRIAAFDEPAGGFGSNLSYGGSNAGTPIEVNFTAETDALKAGENVLAVELHQGRESSSDIYFEMSSLKLQEKVGAQPDALIQKAVSLTVGADASSRNLTWYVNSEAAGKVQYAPKSGDTFPETCSEAEATAAAANDSGFYSNQAVLTGLAANTEYVYRLVNGETVSDVYSFKTGGTDSFSFLLAGDPQIGASGNVSSDTNGWEDTLNKAAAAFPDASFLISAGDQVNTANNEAQYAGYLEHSVLTGLPVGTVVGNHDSGSNSYSQHFNNPNVTAYGASAAGSDYWYVYNNVLFMNLNSNNLSTAEHKAFMKEAIDANKNVDWKVVVFHHSIFSVANHASESDILQRRNDLVPVFKELDVDVVLMGHDHVYVRSYMMDGLTAEVTDTVESTVTDPDGILYVTVNSASGSKFYNIKSETFDYAAVQSQEKIPNISNVEVTENSFKITTYRTSDMSEVDSFTILRSAEEKNDSLLIDQVYGGGGKGETPVSNSFIELYNPGSADVDLTGYSLVNGDKTLELSGTIPAKGSYLIVGAAESTSDEYLTYDLPEADMDCDWTIDNKSYTIRLMNGETEIDSVTAGTSAETKISKQKSLKRNDHGEFGLVVWEKESVTVDDAYVAANAPRNSKGQYGSVHTIASEPSYTPVVTDNVRVKGYYNESGSLNLELGGRYNSDAMNGDGGSLEIVTYNSANGYAYAVSGIKGKLIAVDLNGGLSGETAVALSGTEYDVKSMMKEFPYGDMTSVAVSPDGSRLAVAVQAENYADAGAVALFSCREDGSLELLSCVRVGVQPDMLTFADANTILTADEGEPREGVNGSDPKGSVTVVTIGSEDTLTANFVYFDSFDAKRESLVGAGVLVQKNTLPSTDFEPEYIAVSGGTAYVSLQEANAIAVLDIASGSFTGVYPLGFQDYGTTKVDLQKNGITELKTYENVLGIKMPDGISVTSIGGKIYLLTANEGDSRADWAGLDNEYEGKISPTGNVALDEKVVWFNADMWDGLDSEKDYVFGGRSFSIYEVTGNGLELVYDSGSGFEEITAEVLPEYFNTSNDKITLDNRSGKKGPEPESVVTGNVNGRIFAFIALERIGGVMVYDITDPGNTVFVNYINSREFAAEIQGDVSPEGLCFIPAQSNVNEKPLLLAACEVSGTLAVYECDFRQSDVTPEETDPSEETDPTEDTKPTTAAEPTQASGNSASGNKPAANNPGTVSGGKGPNTGDNSQTALWLGLLAAAGAAAAGAVFVGMKKKARKR</sequence>
<dbReference type="InterPro" id="IPR029052">
    <property type="entry name" value="Metallo-depent_PP-like"/>
</dbReference>
<dbReference type="SUPFAM" id="SSF74853">
    <property type="entry name" value="Lamin A/C globular tail domain"/>
    <property type="match status" value="1"/>
</dbReference>
<dbReference type="GO" id="GO:0003993">
    <property type="term" value="F:acid phosphatase activity"/>
    <property type="evidence" value="ECO:0007669"/>
    <property type="project" value="InterPro"/>
</dbReference>
<evidence type="ECO:0000259" key="5">
    <source>
        <dbReference type="PROSITE" id="PS51841"/>
    </source>
</evidence>
<dbReference type="InterPro" id="IPR055188">
    <property type="entry name" value="Choice_anch_I"/>
</dbReference>
<dbReference type="InterPro" id="IPR008963">
    <property type="entry name" value="Purple_acid_Pase-like_N"/>
</dbReference>